<dbReference type="Gene3D" id="3.30.980.10">
    <property type="entry name" value="Threonyl-trna Synthetase, Chain A, domain 2"/>
    <property type="match status" value="1"/>
</dbReference>
<evidence type="ECO:0000313" key="17">
    <source>
        <dbReference type="EMBL" id="RAM57568.1"/>
    </source>
</evidence>
<dbReference type="RefSeq" id="WP_066540216.1">
    <property type="nucleotide sequence ID" value="NZ_JHUK01000007.1"/>
</dbReference>
<evidence type="ECO:0000256" key="5">
    <source>
        <dbReference type="ARBA" id="ARBA00022723"/>
    </source>
</evidence>
<feature type="binding site" evidence="13">
    <location>
        <position position="388"/>
    </location>
    <ligand>
        <name>Zn(2+)</name>
        <dbReference type="ChEBI" id="CHEBI:29105"/>
        <note>catalytic</note>
    </ligand>
</feature>
<dbReference type="SUPFAM" id="SSF52954">
    <property type="entry name" value="Class II aaRS ABD-related"/>
    <property type="match status" value="1"/>
</dbReference>
<dbReference type="Pfam" id="PF00587">
    <property type="entry name" value="tRNA-synt_2b"/>
    <property type="match status" value="1"/>
</dbReference>
<evidence type="ECO:0000313" key="18">
    <source>
        <dbReference type="Proteomes" id="UP000070069"/>
    </source>
</evidence>
<feature type="binding site" evidence="13">
    <location>
        <position position="337"/>
    </location>
    <ligand>
        <name>Zn(2+)</name>
        <dbReference type="ChEBI" id="CHEBI:29105"/>
        <note>catalytic</note>
    </ligand>
</feature>
<dbReference type="PATRIC" id="fig|203274.3.peg.352"/>
<comment type="caution">
    <text evidence="16">The sequence shown here is derived from an EMBL/GenBank/DDBJ whole genome shotgun (WGS) entry which is preliminary data.</text>
</comment>
<reference evidence="16 18" key="2">
    <citation type="submission" date="2016-02" db="EMBL/GenBank/DDBJ databases">
        <title>A draft genome sequence of Candidatus Phytoplasma oryzae strain Mbita1, the causative agent of Napier Grass stunt disease in Kenya.</title>
        <authorList>
            <person name="Fischer A."/>
            <person name="Santa-Cruz I."/>
            <person name="Wambua L."/>
            <person name="Olds C."/>
            <person name="Midega C."/>
            <person name="Dickinson M."/>
            <person name="Kawicha P."/>
            <person name="Khan Z."/>
            <person name="Masiga D."/>
            <person name="Jores J."/>
            <person name="Bernd S."/>
        </authorList>
    </citation>
    <scope>NUCLEOTIDE SEQUENCE [LARGE SCALE GENOMIC DNA]</scope>
    <source>
        <strain evidence="16">Mbita1</strain>
    </source>
</reference>
<dbReference type="HAMAP" id="MF_00184">
    <property type="entry name" value="Thr_tRNA_synth"/>
    <property type="match status" value="1"/>
</dbReference>
<dbReference type="NCBIfam" id="TIGR00418">
    <property type="entry name" value="thrS"/>
    <property type="match status" value="1"/>
</dbReference>
<accession>A0A139JQP3</accession>
<evidence type="ECO:0000313" key="16">
    <source>
        <dbReference type="EMBL" id="KXT29301.1"/>
    </source>
</evidence>
<dbReference type="InterPro" id="IPR002314">
    <property type="entry name" value="aa-tRNA-synt_IIb"/>
</dbReference>
<keyword evidence="11 13" id="KW-0030">Aminoacyl-tRNA synthetase</keyword>
<evidence type="ECO:0000256" key="10">
    <source>
        <dbReference type="ARBA" id="ARBA00022917"/>
    </source>
</evidence>
<dbReference type="PANTHER" id="PTHR11451">
    <property type="entry name" value="THREONINE-TRNA LIGASE"/>
    <property type="match status" value="1"/>
</dbReference>
<dbReference type="FunFam" id="3.30.980.10:FF:000005">
    <property type="entry name" value="Threonyl-tRNA synthetase, mitochondrial"/>
    <property type="match status" value="1"/>
</dbReference>
<dbReference type="SMART" id="SM00863">
    <property type="entry name" value="tRNA_SAD"/>
    <property type="match status" value="1"/>
</dbReference>
<keyword evidence="2 13" id="KW-0963">Cytoplasm</keyword>
<dbReference type="Pfam" id="PF07973">
    <property type="entry name" value="tRNA_SAD"/>
    <property type="match status" value="1"/>
</dbReference>
<dbReference type="FunFam" id="3.30.930.10:FF:000002">
    <property type="entry name" value="Threonine--tRNA ligase"/>
    <property type="match status" value="1"/>
</dbReference>
<dbReference type="EC" id="6.1.1.3" evidence="13"/>
<dbReference type="PRINTS" id="PR01047">
    <property type="entry name" value="TRNASYNTHTHR"/>
</dbReference>
<evidence type="ECO:0000256" key="12">
    <source>
        <dbReference type="ARBA" id="ARBA00049515"/>
    </source>
</evidence>
<keyword evidence="7 13" id="KW-0862">Zinc</keyword>
<dbReference type="Proteomes" id="UP000070069">
    <property type="component" value="Unassembled WGS sequence"/>
</dbReference>
<dbReference type="EMBL" id="LTBM01000003">
    <property type="protein sequence ID" value="KXT29301.1"/>
    <property type="molecule type" value="Genomic_DNA"/>
</dbReference>
<name>A0A139JQP3_9MOLU</name>
<evidence type="ECO:0000256" key="8">
    <source>
        <dbReference type="ARBA" id="ARBA00022840"/>
    </source>
</evidence>
<dbReference type="GO" id="GO:0006435">
    <property type="term" value="P:threonyl-tRNA aminoacylation"/>
    <property type="evidence" value="ECO:0007669"/>
    <property type="project" value="UniProtKB-UniRule"/>
</dbReference>
<keyword evidence="19" id="KW-1185">Reference proteome</keyword>
<comment type="subunit">
    <text evidence="13">Homodimer.</text>
</comment>
<evidence type="ECO:0000256" key="3">
    <source>
        <dbReference type="ARBA" id="ARBA00022555"/>
    </source>
</evidence>
<dbReference type="Gene3D" id="3.10.20.30">
    <property type="match status" value="1"/>
</dbReference>
<comment type="catalytic activity">
    <reaction evidence="12 13">
        <text>tRNA(Thr) + L-threonine + ATP = L-threonyl-tRNA(Thr) + AMP + diphosphate + H(+)</text>
        <dbReference type="Rhea" id="RHEA:24624"/>
        <dbReference type="Rhea" id="RHEA-COMP:9670"/>
        <dbReference type="Rhea" id="RHEA-COMP:9704"/>
        <dbReference type="ChEBI" id="CHEBI:15378"/>
        <dbReference type="ChEBI" id="CHEBI:30616"/>
        <dbReference type="ChEBI" id="CHEBI:33019"/>
        <dbReference type="ChEBI" id="CHEBI:57926"/>
        <dbReference type="ChEBI" id="CHEBI:78442"/>
        <dbReference type="ChEBI" id="CHEBI:78534"/>
        <dbReference type="ChEBI" id="CHEBI:456215"/>
        <dbReference type="EC" id="6.1.1.3"/>
    </reaction>
</comment>
<dbReference type="InterPro" id="IPR045864">
    <property type="entry name" value="aa-tRNA-synth_II/BPL/LPL"/>
</dbReference>
<keyword evidence="9 13" id="KW-0694">RNA-binding</keyword>
<keyword evidence="5 13" id="KW-0479">Metal-binding</keyword>
<evidence type="ECO:0000256" key="13">
    <source>
        <dbReference type="HAMAP-Rule" id="MF_00184"/>
    </source>
</evidence>
<dbReference type="InterPro" id="IPR033728">
    <property type="entry name" value="ThrRS_core"/>
</dbReference>
<dbReference type="CDD" id="cd00860">
    <property type="entry name" value="ThrRS_anticodon"/>
    <property type="match status" value="1"/>
</dbReference>
<dbReference type="InterPro" id="IPR004095">
    <property type="entry name" value="TGS"/>
</dbReference>
<gene>
    <name evidence="13 16" type="primary">thrS</name>
    <name evidence="16" type="ORF">AXA84_0195</name>
    <name evidence="17" type="ORF">DH96_02370</name>
</gene>
<feature type="domain" description="TGS" evidence="15">
    <location>
        <begin position="1"/>
        <end position="64"/>
    </location>
</feature>
<dbReference type="SUPFAM" id="SSF55681">
    <property type="entry name" value="Class II aaRS and biotin synthetases"/>
    <property type="match status" value="1"/>
</dbReference>
<dbReference type="AlphaFoldDB" id="A0A139JQP3"/>
<dbReference type="GO" id="GO:0046872">
    <property type="term" value="F:metal ion binding"/>
    <property type="evidence" value="ECO:0007669"/>
    <property type="project" value="UniProtKB-KW"/>
</dbReference>
<dbReference type="InterPro" id="IPR036621">
    <property type="entry name" value="Anticodon-bd_dom_sf"/>
</dbReference>
<dbReference type="SUPFAM" id="SSF55186">
    <property type="entry name" value="ThrRS/AlaRS common domain"/>
    <property type="match status" value="1"/>
</dbReference>
<dbReference type="GO" id="GO:0000049">
    <property type="term" value="F:tRNA binding"/>
    <property type="evidence" value="ECO:0007669"/>
    <property type="project" value="UniProtKB-KW"/>
</dbReference>
<dbReference type="InterPro" id="IPR012947">
    <property type="entry name" value="tRNA_SAD"/>
</dbReference>
<dbReference type="FunFam" id="3.40.50.800:FF:000001">
    <property type="entry name" value="Threonine--tRNA ligase"/>
    <property type="match status" value="1"/>
</dbReference>
<sequence>MINIRIKNNNQIIEKKFSSNITTLEIIKKENLTFLTKPVAAFLDNQLIDINKILTKDGFLKIITEKDQKGWEILNHSTAHLMAQAIKRIFPKSLLVQDYVSSEGFFCDIDFQNNNASVKDFTMIEEKMNQIIKENLNITRKEINLKEAFKLFINNPYKKETLEKIYESFVSIYIQGEFSDLCQGPHLINTNLIKYFKILKISGSYFKGDLKNKVLTRIYGISFFNYSDLLKYLNDLDERKERDHKNINKKHNFFMFSSQVGLGLPFWLEKGATIRRIIERYIVDKEIENDYQHVYTPILANTELYKISGHLELYHENMFPVMHLKNKEELILRPMNCPHHMMIFKKKLHSYKDLPIKIAELGMMHRYEHSGAVSGLQRTREMTLNDAHIFLTETQIKEEFINIISLILEVYKDFNIKQYFFNLSTRDVNNKHKYFNDDLMWDKAESILKEILKKQNISFQEKVGEAAFYGPKLDIQVLTALGNEETLSTIQLDFLLPKRFNLSFIGEDNQLHDLIVIHRAIISTMERFVAFLIEQNKAVFPLWLAPIQAVLIPINNQYHLSYALKIKKILLNKNIRTELNNKNETLNYKIRVAQKSKIPFQIVIGDQEVNNQTITFRKYGSKETNKNIKINDFIKIINILIKNKK</sequence>
<dbReference type="InterPro" id="IPR006195">
    <property type="entry name" value="aa-tRNA-synth_II"/>
</dbReference>
<dbReference type="GO" id="GO:0004829">
    <property type="term" value="F:threonine-tRNA ligase activity"/>
    <property type="evidence" value="ECO:0007669"/>
    <property type="project" value="UniProtKB-UniRule"/>
</dbReference>
<dbReference type="GO" id="GO:0005737">
    <property type="term" value="C:cytoplasm"/>
    <property type="evidence" value="ECO:0007669"/>
    <property type="project" value="UniProtKB-SubCell"/>
</dbReference>
<dbReference type="InterPro" id="IPR018163">
    <property type="entry name" value="Thr/Ala-tRNA-synth_IIc_edit"/>
</dbReference>
<comment type="caution">
    <text evidence="13">Lacks conserved residue(s) required for the propagation of feature annotation.</text>
</comment>
<dbReference type="Proteomes" id="UP000249343">
    <property type="component" value="Unassembled WGS sequence"/>
</dbReference>
<evidence type="ECO:0000256" key="6">
    <source>
        <dbReference type="ARBA" id="ARBA00022741"/>
    </source>
</evidence>
<dbReference type="EMBL" id="JHUK01000007">
    <property type="protein sequence ID" value="RAM57568.1"/>
    <property type="molecule type" value="Genomic_DNA"/>
</dbReference>
<dbReference type="GO" id="GO:0005524">
    <property type="term" value="F:ATP binding"/>
    <property type="evidence" value="ECO:0007669"/>
    <property type="project" value="UniProtKB-UniRule"/>
</dbReference>
<evidence type="ECO:0000313" key="19">
    <source>
        <dbReference type="Proteomes" id="UP000249343"/>
    </source>
</evidence>
<evidence type="ECO:0000256" key="9">
    <source>
        <dbReference type="ARBA" id="ARBA00022884"/>
    </source>
</evidence>
<dbReference type="InterPro" id="IPR004154">
    <property type="entry name" value="Anticodon-bd"/>
</dbReference>
<reference evidence="17 19" key="1">
    <citation type="submission" date="2014-04" db="EMBL/GenBank/DDBJ databases">
        <title>Genome study of Napier grass stunt phytoplasma.</title>
        <authorList>
            <person name="Kawicha P."/>
            <person name="Dickinson M."/>
            <person name="Hodgetts J."/>
        </authorList>
    </citation>
    <scope>NUCLEOTIDE SEQUENCE [LARGE SCALE GENOMIC DNA]</scope>
    <source>
        <strain evidence="17 19">NGS-S10</strain>
    </source>
</reference>
<dbReference type="Pfam" id="PF03129">
    <property type="entry name" value="HGTP_anticodon"/>
    <property type="match status" value="1"/>
</dbReference>
<evidence type="ECO:0000259" key="15">
    <source>
        <dbReference type="PROSITE" id="PS51880"/>
    </source>
</evidence>
<evidence type="ECO:0000259" key="14">
    <source>
        <dbReference type="PROSITE" id="PS50862"/>
    </source>
</evidence>
<protein>
    <recommendedName>
        <fullName evidence="13">Threonine--tRNA ligase</fullName>
        <ecNumber evidence="13">6.1.1.3</ecNumber>
    </recommendedName>
    <alternativeName>
        <fullName evidence="13">Threonyl-tRNA synthetase</fullName>
        <shortName evidence="13">ThrRS</shortName>
    </alternativeName>
</protein>
<evidence type="ECO:0000256" key="4">
    <source>
        <dbReference type="ARBA" id="ARBA00022598"/>
    </source>
</evidence>
<dbReference type="Gene3D" id="3.30.930.10">
    <property type="entry name" value="Bira Bifunctional Protein, Domain 2"/>
    <property type="match status" value="1"/>
</dbReference>
<feature type="domain" description="Aminoacyl-transfer RNA synthetases class-II family profile" evidence="14">
    <location>
        <begin position="243"/>
        <end position="541"/>
    </location>
</feature>
<comment type="subcellular location">
    <subcellularLocation>
        <location evidence="13">Cytoplasm</location>
    </subcellularLocation>
</comment>
<dbReference type="PANTHER" id="PTHR11451:SF56">
    <property type="entry name" value="THREONINE--TRNA LIGASE 1"/>
    <property type="match status" value="1"/>
</dbReference>
<keyword evidence="10 13" id="KW-0648">Protein biosynthesis</keyword>
<evidence type="ECO:0000256" key="1">
    <source>
        <dbReference type="ARBA" id="ARBA00008226"/>
    </source>
</evidence>
<dbReference type="OrthoDB" id="9802304at2"/>
<dbReference type="CDD" id="cd00771">
    <property type="entry name" value="ThrRS_core"/>
    <property type="match status" value="1"/>
</dbReference>
<dbReference type="InterPro" id="IPR002320">
    <property type="entry name" value="Thr-tRNA-ligase_IIa"/>
</dbReference>
<feature type="binding site" evidence="13">
    <location>
        <position position="518"/>
    </location>
    <ligand>
        <name>Zn(2+)</name>
        <dbReference type="ChEBI" id="CHEBI:29105"/>
        <note>catalytic</note>
    </ligand>
</feature>
<organism evidence="16 18">
    <name type="scientific">Candidatus Phytoplasma oryzae</name>
    <dbReference type="NCBI Taxonomy" id="203274"/>
    <lineage>
        <taxon>Bacteria</taxon>
        <taxon>Bacillati</taxon>
        <taxon>Mycoplasmatota</taxon>
        <taxon>Mollicutes</taxon>
        <taxon>Acholeplasmatales</taxon>
        <taxon>Acholeplasmataceae</taxon>
        <taxon>Candidatus Phytoplasma</taxon>
        <taxon>16SrXI (Rice yellow dwarf group)</taxon>
    </lineage>
</organism>
<evidence type="ECO:0000256" key="11">
    <source>
        <dbReference type="ARBA" id="ARBA00023146"/>
    </source>
</evidence>
<evidence type="ECO:0000256" key="2">
    <source>
        <dbReference type="ARBA" id="ARBA00022490"/>
    </source>
</evidence>
<evidence type="ECO:0000256" key="7">
    <source>
        <dbReference type="ARBA" id="ARBA00022833"/>
    </source>
</evidence>
<keyword evidence="8 13" id="KW-0067">ATP-binding</keyword>
<comment type="similarity">
    <text evidence="1 13">Belongs to the class-II aminoacyl-tRNA synthetase family.</text>
</comment>
<proteinExistence type="inferred from homology"/>
<keyword evidence="6 13" id="KW-0547">Nucleotide-binding</keyword>
<keyword evidence="4 13" id="KW-0436">Ligase</keyword>
<dbReference type="InterPro" id="IPR047246">
    <property type="entry name" value="ThrRS_anticodon"/>
</dbReference>
<dbReference type="PROSITE" id="PS50862">
    <property type="entry name" value="AA_TRNA_LIGASE_II"/>
    <property type="match status" value="1"/>
</dbReference>
<dbReference type="PROSITE" id="PS51880">
    <property type="entry name" value="TGS"/>
    <property type="match status" value="1"/>
</dbReference>
<dbReference type="Gene3D" id="3.40.50.800">
    <property type="entry name" value="Anticodon-binding domain"/>
    <property type="match status" value="1"/>
</dbReference>
<keyword evidence="3 13" id="KW-0820">tRNA-binding</keyword>
<comment type="cofactor">
    <cofactor evidence="13">
        <name>Zn(2+)</name>
        <dbReference type="ChEBI" id="CHEBI:29105"/>
    </cofactor>
    <text evidence="13">Binds 1 zinc ion per subunit.</text>
</comment>
<dbReference type="CDD" id="cd01667">
    <property type="entry name" value="TGS_ThrRS"/>
    <property type="match status" value="1"/>
</dbReference>
<dbReference type="InterPro" id="IPR012675">
    <property type="entry name" value="Beta-grasp_dom_sf"/>
</dbReference>